<keyword evidence="3" id="KW-0862">Zinc</keyword>
<feature type="domain" description="RING-type" evidence="6">
    <location>
        <begin position="177"/>
        <end position="223"/>
    </location>
</feature>
<evidence type="ECO:0000256" key="5">
    <source>
        <dbReference type="SAM" id="MobiDB-lite"/>
    </source>
</evidence>
<keyword evidence="2 4" id="KW-0863">Zinc-finger</keyword>
<evidence type="ECO:0000256" key="4">
    <source>
        <dbReference type="PROSITE-ProRule" id="PRU00175"/>
    </source>
</evidence>
<dbReference type="eggNOG" id="ENOG502SF5D">
    <property type="taxonomic scope" value="Eukaryota"/>
</dbReference>
<protein>
    <recommendedName>
        <fullName evidence="6">RING-type domain-containing protein</fullName>
    </recommendedName>
</protein>
<feature type="compositionally biased region" description="Polar residues" evidence="5">
    <location>
        <begin position="416"/>
        <end position="425"/>
    </location>
</feature>
<keyword evidence="8" id="KW-1185">Reference proteome</keyword>
<evidence type="ECO:0000259" key="6">
    <source>
        <dbReference type="PROSITE" id="PS50089"/>
    </source>
</evidence>
<organism evidence="7 8">
    <name type="scientific">Thalassiosira oceanica</name>
    <name type="common">Marine diatom</name>
    <dbReference type="NCBI Taxonomy" id="159749"/>
    <lineage>
        <taxon>Eukaryota</taxon>
        <taxon>Sar</taxon>
        <taxon>Stramenopiles</taxon>
        <taxon>Ochrophyta</taxon>
        <taxon>Bacillariophyta</taxon>
        <taxon>Coscinodiscophyceae</taxon>
        <taxon>Thalassiosirophycidae</taxon>
        <taxon>Thalassiosirales</taxon>
        <taxon>Thalassiosiraceae</taxon>
        <taxon>Thalassiosira</taxon>
    </lineage>
</organism>
<feature type="compositionally biased region" description="Polar residues" evidence="5">
    <location>
        <begin position="392"/>
        <end position="404"/>
    </location>
</feature>
<feature type="region of interest" description="Disordered" evidence="5">
    <location>
        <begin position="392"/>
        <end position="425"/>
    </location>
</feature>
<sequence>IALQCVPTITRGGKPHPGKVRHFHVQGVADPASTIVTSAVAVEEGLAVEAGPWPWKRTSRVNLAFGFGNVILSPWKQGPGRGKGLRGQPADHIIHHQAGGRQKWSRFNILFPRPPTLRRQQQQQQERINAGPEMSTTRSGAGYRRPESGGAPQGGGKRRRRSSASSGPTSRIQPLQCASCGRQLGERGEHFVVKPCEHKVCSMCAYESQTVRGAYAQRCPACQKYPESCVYVGRDTRRDIRNVVSSAADEYSKEHLPQLYLNKRYERELKSSKVQTAVSLTINTLKVQWDDRDPNKGQCVRETVTSTFALEKDEACSDEDLPAFSPPVFSPREYIEHRCTIGGMRSIDALLLSMATGFVEFDGERYLKRDNPPAPDMFHCCSIGHSTSYLTEESGSLPANNARTNGKAEADPQLPGLSNTSSVPW</sequence>
<dbReference type="GO" id="GO:0008270">
    <property type="term" value="F:zinc ion binding"/>
    <property type="evidence" value="ECO:0007669"/>
    <property type="project" value="UniProtKB-KW"/>
</dbReference>
<feature type="region of interest" description="Disordered" evidence="5">
    <location>
        <begin position="113"/>
        <end position="173"/>
    </location>
</feature>
<name>K0SKJ8_THAOC</name>
<evidence type="ECO:0000256" key="2">
    <source>
        <dbReference type="ARBA" id="ARBA00022771"/>
    </source>
</evidence>
<dbReference type="InterPro" id="IPR017907">
    <property type="entry name" value="Znf_RING_CS"/>
</dbReference>
<feature type="non-terminal residue" evidence="7">
    <location>
        <position position="1"/>
    </location>
</feature>
<dbReference type="PROSITE" id="PS00518">
    <property type="entry name" value="ZF_RING_1"/>
    <property type="match status" value="1"/>
</dbReference>
<dbReference type="InterPro" id="IPR001841">
    <property type="entry name" value="Znf_RING"/>
</dbReference>
<dbReference type="Proteomes" id="UP000266841">
    <property type="component" value="Unassembled WGS sequence"/>
</dbReference>
<dbReference type="PROSITE" id="PS50089">
    <property type="entry name" value="ZF_RING_2"/>
    <property type="match status" value="1"/>
</dbReference>
<dbReference type="EMBL" id="AGNL01014230">
    <property type="protein sequence ID" value="EJK66803.1"/>
    <property type="molecule type" value="Genomic_DNA"/>
</dbReference>
<evidence type="ECO:0000313" key="7">
    <source>
        <dbReference type="EMBL" id="EJK66803.1"/>
    </source>
</evidence>
<evidence type="ECO:0000256" key="3">
    <source>
        <dbReference type="ARBA" id="ARBA00022833"/>
    </source>
</evidence>
<proteinExistence type="predicted"/>
<dbReference type="SUPFAM" id="SSF57850">
    <property type="entry name" value="RING/U-box"/>
    <property type="match status" value="1"/>
</dbReference>
<evidence type="ECO:0000256" key="1">
    <source>
        <dbReference type="ARBA" id="ARBA00022723"/>
    </source>
</evidence>
<comment type="caution">
    <text evidence="7">The sequence shown here is derived from an EMBL/GenBank/DDBJ whole genome shotgun (WGS) entry which is preliminary data.</text>
</comment>
<keyword evidence="1" id="KW-0479">Metal-binding</keyword>
<reference evidence="7 8" key="1">
    <citation type="journal article" date="2012" name="Genome Biol.">
        <title>Genome and low-iron response of an oceanic diatom adapted to chronic iron limitation.</title>
        <authorList>
            <person name="Lommer M."/>
            <person name="Specht M."/>
            <person name="Roy A.S."/>
            <person name="Kraemer L."/>
            <person name="Andreson R."/>
            <person name="Gutowska M.A."/>
            <person name="Wolf J."/>
            <person name="Bergner S.V."/>
            <person name="Schilhabel M.B."/>
            <person name="Klostermeier U.C."/>
            <person name="Beiko R.G."/>
            <person name="Rosenstiel P."/>
            <person name="Hippler M."/>
            <person name="Laroche J."/>
        </authorList>
    </citation>
    <scope>NUCLEOTIDE SEQUENCE [LARGE SCALE GENOMIC DNA]</scope>
    <source>
        <strain evidence="7 8">CCMP1005</strain>
    </source>
</reference>
<accession>K0SKJ8</accession>
<evidence type="ECO:0000313" key="8">
    <source>
        <dbReference type="Proteomes" id="UP000266841"/>
    </source>
</evidence>
<gene>
    <name evidence="7" type="ORF">THAOC_12238</name>
</gene>
<dbReference type="AlphaFoldDB" id="K0SKJ8"/>